<organism evidence="2 3">
    <name type="scientific">Actinopolymorpha pittospori</name>
    <dbReference type="NCBI Taxonomy" id="648752"/>
    <lineage>
        <taxon>Bacteria</taxon>
        <taxon>Bacillati</taxon>
        <taxon>Actinomycetota</taxon>
        <taxon>Actinomycetes</taxon>
        <taxon>Propionibacteriales</taxon>
        <taxon>Actinopolymorphaceae</taxon>
        <taxon>Actinopolymorpha</taxon>
    </lineage>
</organism>
<sequence length="97" mass="10437">MLRRGEDPADAGPHVQWREDPVQPSTDPRFANPRNEIWLDFTTDRNGVGVAASVVRWPVCQKTAGSVVLHVHTSTEPGQAGMAGARLACVNVDFSAG</sequence>
<evidence type="ECO:0000313" key="3">
    <source>
        <dbReference type="Proteomes" id="UP000638648"/>
    </source>
</evidence>
<dbReference type="Proteomes" id="UP000638648">
    <property type="component" value="Unassembled WGS sequence"/>
</dbReference>
<dbReference type="EMBL" id="JADBEM010000001">
    <property type="protein sequence ID" value="MBE1603546.1"/>
    <property type="molecule type" value="Genomic_DNA"/>
</dbReference>
<protein>
    <recommendedName>
        <fullName evidence="4">Superoxide dismutase, Cu-Zn family</fullName>
    </recommendedName>
</protein>
<accession>A0A927MMR9</accession>
<keyword evidence="3" id="KW-1185">Reference proteome</keyword>
<gene>
    <name evidence="2" type="ORF">HEB94_000394</name>
</gene>
<evidence type="ECO:0008006" key="4">
    <source>
        <dbReference type="Google" id="ProtNLM"/>
    </source>
</evidence>
<evidence type="ECO:0000256" key="1">
    <source>
        <dbReference type="SAM" id="MobiDB-lite"/>
    </source>
</evidence>
<comment type="caution">
    <text evidence="2">The sequence shown here is derived from an EMBL/GenBank/DDBJ whole genome shotgun (WGS) entry which is preliminary data.</text>
</comment>
<feature type="region of interest" description="Disordered" evidence="1">
    <location>
        <begin position="1"/>
        <end position="32"/>
    </location>
</feature>
<evidence type="ECO:0000313" key="2">
    <source>
        <dbReference type="EMBL" id="MBE1603546.1"/>
    </source>
</evidence>
<dbReference type="AlphaFoldDB" id="A0A927MMR9"/>
<dbReference type="RefSeq" id="WP_192757180.1">
    <property type="nucleotide sequence ID" value="NZ_BAABJL010000154.1"/>
</dbReference>
<proteinExistence type="predicted"/>
<reference evidence="2" key="1">
    <citation type="submission" date="2020-10" db="EMBL/GenBank/DDBJ databases">
        <title>Sequencing the genomes of 1000 actinobacteria strains.</title>
        <authorList>
            <person name="Klenk H.-P."/>
        </authorList>
    </citation>
    <scope>NUCLEOTIDE SEQUENCE</scope>
    <source>
        <strain evidence="2">DSM 45354</strain>
    </source>
</reference>
<name>A0A927MMR9_9ACTN</name>